<feature type="region of interest" description="Disordered" evidence="1">
    <location>
        <begin position="1"/>
        <end position="42"/>
    </location>
</feature>
<dbReference type="EMBL" id="JAZDUA010000058">
    <property type="protein sequence ID" value="KAK7870423.1"/>
    <property type="molecule type" value="Genomic_DNA"/>
</dbReference>
<feature type="region of interest" description="Disordered" evidence="1">
    <location>
        <begin position="150"/>
        <end position="175"/>
    </location>
</feature>
<dbReference type="Pfam" id="PF14949">
    <property type="entry name" value="ARF7EP_C"/>
    <property type="match status" value="1"/>
</dbReference>
<evidence type="ECO:0000256" key="1">
    <source>
        <dbReference type="SAM" id="MobiDB-lite"/>
    </source>
</evidence>
<dbReference type="PANTHER" id="PTHR46536">
    <property type="entry name" value="ARL14 EFFECTOR PROTEIN"/>
    <property type="match status" value="1"/>
</dbReference>
<dbReference type="InterPro" id="IPR029264">
    <property type="entry name" value="ARF7EP_C"/>
</dbReference>
<proteinExistence type="predicted"/>
<evidence type="ECO:0000313" key="4">
    <source>
        <dbReference type="Proteomes" id="UP001378592"/>
    </source>
</evidence>
<protein>
    <recommendedName>
        <fullName evidence="2">ARF7 effector protein C-terminal domain-containing protein</fullName>
    </recommendedName>
</protein>
<sequence length="243" mass="27680">MSDTHDNANVMKLDGRNKKRGTSKGKKVEKVVHHTGTSDTGELTSSASEIVVTAMPKDSACSYVFMNPRDLEVKCSIVDLSESCDDSSNSECIDVENCHQSGNPKELKNQKHQVKEPHNSASSKISEKKLLKRLEINQYTNFMKDFDPEKSQREARKLENLPFPEKKEKKKPHNDNRLYDENGIYIETGEDLCDCLIEDCPGCHFPCHKCRSLKCGHACRRNRTWCYDEIEIEGTGVIIKRKK</sequence>
<name>A0AAN9WCX3_9ORTH</name>
<dbReference type="Proteomes" id="UP001378592">
    <property type="component" value="Unassembled WGS sequence"/>
</dbReference>
<accession>A0AAN9WCX3</accession>
<keyword evidence="4" id="KW-1185">Reference proteome</keyword>
<feature type="domain" description="ARF7 effector protein C-terminal" evidence="2">
    <location>
        <begin position="129"/>
        <end position="232"/>
    </location>
</feature>
<evidence type="ECO:0000259" key="2">
    <source>
        <dbReference type="Pfam" id="PF14949"/>
    </source>
</evidence>
<gene>
    <name evidence="3" type="ORF">R5R35_003755</name>
</gene>
<feature type="compositionally biased region" description="Basic and acidic residues" evidence="1">
    <location>
        <begin position="105"/>
        <end position="118"/>
    </location>
</feature>
<comment type="caution">
    <text evidence="3">The sequence shown here is derived from an EMBL/GenBank/DDBJ whole genome shotgun (WGS) entry which is preliminary data.</text>
</comment>
<feature type="region of interest" description="Disordered" evidence="1">
    <location>
        <begin position="102"/>
        <end position="124"/>
    </location>
</feature>
<reference evidence="3 4" key="1">
    <citation type="submission" date="2024-03" db="EMBL/GenBank/DDBJ databases">
        <title>The genome assembly and annotation of the cricket Gryllus longicercus Weissman &amp; Gray.</title>
        <authorList>
            <person name="Szrajer S."/>
            <person name="Gray D."/>
            <person name="Ylla G."/>
        </authorList>
    </citation>
    <scope>NUCLEOTIDE SEQUENCE [LARGE SCALE GENOMIC DNA]</scope>
    <source>
        <strain evidence="3">DAG 2021-001</strain>
        <tissue evidence="3">Whole body minus gut</tissue>
    </source>
</reference>
<dbReference type="PANTHER" id="PTHR46536:SF3">
    <property type="entry name" value="ARF7 EFFECTOR PROTEIN C-TERMINAL DOMAIN-CONTAINING PROTEIN"/>
    <property type="match status" value="1"/>
</dbReference>
<dbReference type="AlphaFoldDB" id="A0AAN9WCX3"/>
<organism evidence="3 4">
    <name type="scientific">Gryllus longicercus</name>
    <dbReference type="NCBI Taxonomy" id="2509291"/>
    <lineage>
        <taxon>Eukaryota</taxon>
        <taxon>Metazoa</taxon>
        <taxon>Ecdysozoa</taxon>
        <taxon>Arthropoda</taxon>
        <taxon>Hexapoda</taxon>
        <taxon>Insecta</taxon>
        <taxon>Pterygota</taxon>
        <taxon>Neoptera</taxon>
        <taxon>Polyneoptera</taxon>
        <taxon>Orthoptera</taxon>
        <taxon>Ensifera</taxon>
        <taxon>Gryllidea</taxon>
        <taxon>Grylloidea</taxon>
        <taxon>Gryllidae</taxon>
        <taxon>Gryllinae</taxon>
        <taxon>Gryllus</taxon>
    </lineage>
</organism>
<evidence type="ECO:0000313" key="3">
    <source>
        <dbReference type="EMBL" id="KAK7870423.1"/>
    </source>
</evidence>